<dbReference type="GO" id="GO:0003677">
    <property type="term" value="F:DNA binding"/>
    <property type="evidence" value="ECO:0007669"/>
    <property type="project" value="InterPro"/>
</dbReference>
<proteinExistence type="predicted"/>
<sequence>MEILSTGEKIKRARIYKGFTLRELCEDKISVSKMSCIENNKIKPEPWILEYISKKLDIEFEYLQKDIKDHLDENYEMIKKNIGSDKVVEEIIVNLEYAESCQYYDTAIKLIHVLSKKYLEQKNEEELKNIQCKYYELYEKVCTKENQALYFADLADYLQLIKQYEQAANYYKSVRLLLMKSKKEEKMSFDKNTMICEMIYGEAICYFLLKQYKKSYDVLINNEIYI</sequence>
<dbReference type="InterPro" id="IPR010982">
    <property type="entry name" value="Lambda_DNA-bd_dom_sf"/>
</dbReference>
<reference evidence="2 3" key="1">
    <citation type="submission" date="2016-11" db="EMBL/GenBank/DDBJ databases">
        <authorList>
            <person name="Jaros S."/>
            <person name="Januszkiewicz K."/>
            <person name="Wedrychowicz H."/>
        </authorList>
    </citation>
    <scope>NUCLEOTIDE SEQUENCE [LARGE SCALE GENOMIC DNA]</scope>
    <source>
        <strain evidence="2 3">DSM 3090</strain>
    </source>
</reference>
<dbReference type="OrthoDB" id="2986817at2"/>
<dbReference type="EMBL" id="FRAD01000004">
    <property type="protein sequence ID" value="SHJ59994.1"/>
    <property type="molecule type" value="Genomic_DNA"/>
</dbReference>
<gene>
    <name evidence="2" type="ORF">SAMN02745248_00520</name>
</gene>
<dbReference type="CDD" id="cd00093">
    <property type="entry name" value="HTH_XRE"/>
    <property type="match status" value="1"/>
</dbReference>
<dbReference type="AlphaFoldDB" id="A0A1M6KMC4"/>
<feature type="domain" description="HTH cro/C1-type" evidence="1">
    <location>
        <begin position="10"/>
        <end position="63"/>
    </location>
</feature>
<dbReference type="InterPro" id="IPR001387">
    <property type="entry name" value="Cro/C1-type_HTH"/>
</dbReference>
<keyword evidence="3" id="KW-1185">Reference proteome</keyword>
<evidence type="ECO:0000259" key="1">
    <source>
        <dbReference type="PROSITE" id="PS50943"/>
    </source>
</evidence>
<protein>
    <submittedName>
        <fullName evidence="2">Helix-turn-helix domain-containing protein</fullName>
    </submittedName>
</protein>
<dbReference type="RefSeq" id="WP_072901974.1">
    <property type="nucleotide sequence ID" value="NZ_FRAD01000004.1"/>
</dbReference>
<name>A0A1M6KMC4_9CLOT</name>
<dbReference type="PROSITE" id="PS50943">
    <property type="entry name" value="HTH_CROC1"/>
    <property type="match status" value="1"/>
</dbReference>
<evidence type="ECO:0000313" key="3">
    <source>
        <dbReference type="Proteomes" id="UP000183952"/>
    </source>
</evidence>
<evidence type="ECO:0000313" key="2">
    <source>
        <dbReference type="EMBL" id="SHJ59994.1"/>
    </source>
</evidence>
<organism evidence="2 3">
    <name type="scientific">Hathewaya proteolytica DSM 3090</name>
    <dbReference type="NCBI Taxonomy" id="1121331"/>
    <lineage>
        <taxon>Bacteria</taxon>
        <taxon>Bacillati</taxon>
        <taxon>Bacillota</taxon>
        <taxon>Clostridia</taxon>
        <taxon>Eubacteriales</taxon>
        <taxon>Clostridiaceae</taxon>
        <taxon>Hathewaya</taxon>
    </lineage>
</organism>
<dbReference type="Gene3D" id="1.25.40.10">
    <property type="entry name" value="Tetratricopeptide repeat domain"/>
    <property type="match status" value="1"/>
</dbReference>
<dbReference type="Proteomes" id="UP000183952">
    <property type="component" value="Unassembled WGS sequence"/>
</dbReference>
<accession>A0A1M6KMC4</accession>
<dbReference type="InterPro" id="IPR011990">
    <property type="entry name" value="TPR-like_helical_dom_sf"/>
</dbReference>
<dbReference type="SUPFAM" id="SSF47413">
    <property type="entry name" value="lambda repressor-like DNA-binding domains"/>
    <property type="match status" value="1"/>
</dbReference>
<dbReference type="STRING" id="1121331.SAMN02745248_00520"/>